<evidence type="ECO:0000313" key="9">
    <source>
        <dbReference type="EMBL" id="KIE13244.1"/>
    </source>
</evidence>
<reference evidence="8" key="2">
    <citation type="submission" date="2019-11" db="EMBL/GenBank/DDBJ databases">
        <title>Improved Assembly of Tolypothrix boutellei genome.</title>
        <authorList>
            <person name="Sarangi A.N."/>
            <person name="Mukherjee M."/>
            <person name="Ghosh S."/>
            <person name="Singh D."/>
            <person name="Das A."/>
            <person name="Kant S."/>
            <person name="Prusty A."/>
            <person name="Tripathy S."/>
        </authorList>
    </citation>
    <scope>NUCLEOTIDE SEQUENCE</scope>
    <source>
        <strain evidence="8">VB521301</strain>
    </source>
</reference>
<keyword evidence="6" id="KW-1133">Transmembrane helix</keyword>
<evidence type="ECO:0000313" key="8">
    <source>
        <dbReference type="EMBL" id="KAF3887778.1"/>
    </source>
</evidence>
<name>A0A0C1R6J6_9CYAN</name>
<keyword evidence="3 6" id="KW-0602">Photosynthesis</keyword>
<dbReference type="EMBL" id="JHEG04000001">
    <property type="protein sequence ID" value="KAF3887778.1"/>
    <property type="molecule type" value="Genomic_DNA"/>
</dbReference>
<dbReference type="SUPFAM" id="SSF81536">
    <property type="entry name" value="Subunit III of photosystem I reaction centre, PsaF"/>
    <property type="match status" value="1"/>
</dbReference>
<feature type="chain" id="PRO_5036626538" description="Photosystem I reaction center subunit III" evidence="7">
    <location>
        <begin position="24"/>
        <end position="165"/>
    </location>
</feature>
<gene>
    <name evidence="9" type="ORF">DA73_0207675</name>
    <name evidence="8" type="ORF">DA73_0400021480</name>
</gene>
<dbReference type="Gene3D" id="1.10.8.110">
    <property type="entry name" value="Photosystem I PsaF, reaction centre subunit III"/>
    <property type="match status" value="1"/>
</dbReference>
<comment type="function">
    <text evidence="6">Participates in efficiency of electron transfer from plastocyanin to P700 (or cytochrome c553 in algae and cyanobacteria). This plastocyanin-docking protein contributes to the specific association of plastocyanin to PSI.</text>
</comment>
<reference evidence="9" key="1">
    <citation type="journal article" date="2015" name="Genome Announc.">
        <title>Draft Genome Sequence of Tolypothrix boutellei Strain VB521301.</title>
        <authorList>
            <person name="Chandrababunaidu M.M."/>
            <person name="Singh D."/>
            <person name="Sen D."/>
            <person name="Bhan S."/>
            <person name="Das S."/>
            <person name="Gupta A."/>
            <person name="Adhikary S.P."/>
            <person name="Tripathy S."/>
        </authorList>
    </citation>
    <scope>NUCLEOTIDE SEQUENCE</scope>
    <source>
        <strain evidence="9">VB521301</strain>
    </source>
</reference>
<keyword evidence="6" id="KW-0793">Thylakoid</keyword>
<keyword evidence="10" id="KW-1185">Reference proteome</keyword>
<dbReference type="OrthoDB" id="512859at2"/>
<dbReference type="GO" id="GO:0031676">
    <property type="term" value="C:plasma membrane-derived thylakoid membrane"/>
    <property type="evidence" value="ECO:0007669"/>
    <property type="project" value="UniProtKB-SubCell"/>
</dbReference>
<feature type="transmembrane region" description="Helical" evidence="6">
    <location>
        <begin position="86"/>
        <end position="104"/>
    </location>
</feature>
<evidence type="ECO:0000256" key="3">
    <source>
        <dbReference type="ARBA" id="ARBA00022531"/>
    </source>
</evidence>
<proteinExistence type="inferred from homology"/>
<evidence type="ECO:0000313" key="10">
    <source>
        <dbReference type="Proteomes" id="UP000029738"/>
    </source>
</evidence>
<evidence type="ECO:0000256" key="6">
    <source>
        <dbReference type="RuleBase" id="RU368107"/>
    </source>
</evidence>
<evidence type="ECO:0000256" key="1">
    <source>
        <dbReference type="ARBA" id="ARBA00008386"/>
    </source>
</evidence>
<dbReference type="STRING" id="1479485.DA73_0207675"/>
<dbReference type="InterPro" id="IPR003666">
    <property type="entry name" value="PSI_PsaF"/>
</dbReference>
<keyword evidence="6" id="KW-0472">Membrane</keyword>
<dbReference type="PANTHER" id="PTHR34939">
    <property type="entry name" value="PHOTOSYSTEM I REACTION CENTER SUBUNIT III, CHLOROPLASTIC"/>
    <property type="match status" value="1"/>
</dbReference>
<dbReference type="EMBL" id="JHEG02000019">
    <property type="protein sequence ID" value="KIE13244.1"/>
    <property type="molecule type" value="Genomic_DNA"/>
</dbReference>
<evidence type="ECO:0000256" key="2">
    <source>
        <dbReference type="ARBA" id="ARBA00016492"/>
    </source>
</evidence>
<feature type="signal peptide" evidence="7">
    <location>
        <begin position="1"/>
        <end position="23"/>
    </location>
</feature>
<dbReference type="Pfam" id="PF02507">
    <property type="entry name" value="PSI_PsaF"/>
    <property type="match status" value="1"/>
</dbReference>
<dbReference type="RefSeq" id="WP_038079791.1">
    <property type="nucleotide sequence ID" value="NZ_JHEG04000001.1"/>
</dbReference>
<protein>
    <recommendedName>
        <fullName evidence="2 6">Photosystem I reaction center subunit III</fullName>
    </recommendedName>
    <alternativeName>
        <fullName evidence="5 6">PSI-F</fullName>
    </alternativeName>
</protein>
<accession>A0A0C1R6J6</accession>
<dbReference type="PANTHER" id="PTHR34939:SF1">
    <property type="entry name" value="PHOTOSYSTEM I REACTION CENTER SUBUNIT III, CHLOROPLASTIC"/>
    <property type="match status" value="1"/>
</dbReference>
<organism evidence="9">
    <name type="scientific">Tolypothrix bouteillei VB521301</name>
    <dbReference type="NCBI Taxonomy" id="1479485"/>
    <lineage>
        <taxon>Bacteria</taxon>
        <taxon>Bacillati</taxon>
        <taxon>Cyanobacteriota</taxon>
        <taxon>Cyanophyceae</taxon>
        <taxon>Nostocales</taxon>
        <taxon>Tolypothrichaceae</taxon>
        <taxon>Tolypothrix</taxon>
    </lineage>
</organism>
<comment type="subcellular location">
    <subcellularLocation>
        <location evidence="6">Cellular thylakoid membrane</location>
    </subcellularLocation>
</comment>
<dbReference type="Proteomes" id="UP000029738">
    <property type="component" value="Unassembled WGS sequence"/>
</dbReference>
<comment type="similarity">
    <text evidence="1 6">Belongs to the PsaF family.</text>
</comment>
<dbReference type="GO" id="GO:0015979">
    <property type="term" value="P:photosynthesis"/>
    <property type="evidence" value="ECO:0007669"/>
    <property type="project" value="UniProtKB-UniRule"/>
</dbReference>
<evidence type="ECO:0000256" key="5">
    <source>
        <dbReference type="ARBA" id="ARBA00033433"/>
    </source>
</evidence>
<dbReference type="AlphaFoldDB" id="A0A0C1R6J6"/>
<keyword evidence="4 6" id="KW-0603">Photosystem I</keyword>
<evidence type="ECO:0000256" key="4">
    <source>
        <dbReference type="ARBA" id="ARBA00022836"/>
    </source>
</evidence>
<dbReference type="InterPro" id="IPR036577">
    <property type="entry name" value="PSI_PsaF_sf"/>
</dbReference>
<comment type="caution">
    <text evidence="9">The sequence shown here is derived from an EMBL/GenBank/DDBJ whole genome shotgun (WGS) entry which is preliminary data.</text>
</comment>
<keyword evidence="6" id="KW-0812">Transmembrane</keyword>
<dbReference type="GO" id="GO:0009538">
    <property type="term" value="C:photosystem I reaction center"/>
    <property type="evidence" value="ECO:0007669"/>
    <property type="project" value="UniProtKB-UniRule"/>
</dbReference>
<evidence type="ECO:0000256" key="7">
    <source>
        <dbReference type="SAM" id="SignalP"/>
    </source>
</evidence>
<keyword evidence="6 7" id="KW-0732">Signal</keyword>
<sequence>MRCLFALVLAICVWFNFTPKALALGAGLVPCKESPAFLERVDSARATNFDPASGEKRFERYSQALCGPEGLPHLIVDGRLDRAGDFLIPSILFLYIAGWIGWVGRTYLQKNKAEGGDVEWREVKIEVPKALPIMLSGFTWPVAALQEFLSGQLTAKDEEIPISPR</sequence>